<reference evidence="1" key="1">
    <citation type="submission" date="2021-06" db="EMBL/GenBank/DDBJ databases">
        <authorList>
            <person name="Kallberg Y."/>
            <person name="Tangrot J."/>
            <person name="Rosling A."/>
        </authorList>
    </citation>
    <scope>NUCLEOTIDE SEQUENCE</scope>
    <source>
        <strain evidence="1">IN212</strain>
    </source>
</reference>
<dbReference type="AlphaFoldDB" id="A0A9N9FXN1"/>
<accession>A0A9N9FXN1</accession>
<name>A0A9N9FXN1_9GLOM</name>
<gene>
    <name evidence="1" type="ORF">RFULGI_LOCUS5311</name>
</gene>
<dbReference type="OrthoDB" id="2440697at2759"/>
<comment type="caution">
    <text evidence="1">The sequence shown here is derived from an EMBL/GenBank/DDBJ whole genome shotgun (WGS) entry which is preliminary data.</text>
</comment>
<dbReference type="Proteomes" id="UP000789396">
    <property type="component" value="Unassembled WGS sequence"/>
</dbReference>
<evidence type="ECO:0000313" key="1">
    <source>
        <dbReference type="EMBL" id="CAG8567279.1"/>
    </source>
</evidence>
<protein>
    <submittedName>
        <fullName evidence="1">15479_t:CDS:1</fullName>
    </submittedName>
</protein>
<proteinExistence type="predicted"/>
<evidence type="ECO:0000313" key="2">
    <source>
        <dbReference type="Proteomes" id="UP000789396"/>
    </source>
</evidence>
<sequence length="356" mass="41183">MTTSIPESPTNEGLNLKSALLFNEFINNSEVGYKSIDDDDILGDETTSYISGSYDGSNNCDFDNIDTFTLDKMSFEKARIFAENEEICYDTFWENDEFEVDSIFSTELESTSTLSYDESIALENADSRQGKNYSFTCEVNHTNDITVALQIFGNWILQTAITDNNDKKKDLLAWLSTILVMFNKETQSQCSIKPINPFLLKTIFKIGHVDFFTHSNECFEFTPEASEKIGEQLGIEIWKSRSFIRQNKSKLESPSSLEEYSRNVTTYKWQNLQEIDKFKIKKIKKQVSQPNTVDIKKPRHKRQTTEKEKKILEPILSDKVFPNNKLSEILSQLGAESDEWTESHVKTYWRNNRINK</sequence>
<dbReference type="EMBL" id="CAJVPZ010005908">
    <property type="protein sequence ID" value="CAG8567279.1"/>
    <property type="molecule type" value="Genomic_DNA"/>
</dbReference>
<keyword evidence="2" id="KW-1185">Reference proteome</keyword>
<organism evidence="1 2">
    <name type="scientific">Racocetra fulgida</name>
    <dbReference type="NCBI Taxonomy" id="60492"/>
    <lineage>
        <taxon>Eukaryota</taxon>
        <taxon>Fungi</taxon>
        <taxon>Fungi incertae sedis</taxon>
        <taxon>Mucoromycota</taxon>
        <taxon>Glomeromycotina</taxon>
        <taxon>Glomeromycetes</taxon>
        <taxon>Diversisporales</taxon>
        <taxon>Gigasporaceae</taxon>
        <taxon>Racocetra</taxon>
    </lineage>
</organism>